<evidence type="ECO:0000256" key="1">
    <source>
        <dbReference type="PROSITE-ProRule" id="PRU01393"/>
    </source>
</evidence>
<dbReference type="GO" id="GO:0004843">
    <property type="term" value="F:cysteine-type deubiquitinase activity"/>
    <property type="evidence" value="ECO:0007669"/>
    <property type="project" value="InterPro"/>
</dbReference>
<dbReference type="InterPro" id="IPR038765">
    <property type="entry name" value="Papain-like_cys_pep_sf"/>
</dbReference>
<keyword evidence="4" id="KW-1185">Reference proteome</keyword>
<reference evidence="3" key="1">
    <citation type="submission" date="2019-09" db="EMBL/GenBank/DDBJ databases">
        <title>Draft genome information of white flower Hibiscus syriacus.</title>
        <authorList>
            <person name="Kim Y.-M."/>
        </authorList>
    </citation>
    <scope>NUCLEOTIDE SEQUENCE [LARGE SCALE GENOMIC DNA]</scope>
    <source>
        <strain evidence="3">YM2019G1</strain>
    </source>
</reference>
<dbReference type="SUPFAM" id="SSF54001">
    <property type="entry name" value="Cysteine proteinases"/>
    <property type="match status" value="1"/>
</dbReference>
<evidence type="ECO:0000259" key="2">
    <source>
        <dbReference type="PROSITE" id="PS52048"/>
    </source>
</evidence>
<dbReference type="PROSITE" id="PS52048">
    <property type="entry name" value="UCH_DOMAIN"/>
    <property type="match status" value="1"/>
</dbReference>
<feature type="domain" description="UCH catalytic" evidence="2">
    <location>
        <begin position="1"/>
        <end position="75"/>
    </location>
</feature>
<dbReference type="Gene3D" id="3.30.1490.420">
    <property type="entry name" value="Ubiquitin carboxyl-terminal hydrolase, domain 2"/>
    <property type="match status" value="1"/>
</dbReference>
<dbReference type="Pfam" id="PF01088">
    <property type="entry name" value="Peptidase_C12"/>
    <property type="match status" value="1"/>
</dbReference>
<organism evidence="3 4">
    <name type="scientific">Hibiscus syriacus</name>
    <name type="common">Rose of Sharon</name>
    <dbReference type="NCBI Taxonomy" id="106335"/>
    <lineage>
        <taxon>Eukaryota</taxon>
        <taxon>Viridiplantae</taxon>
        <taxon>Streptophyta</taxon>
        <taxon>Embryophyta</taxon>
        <taxon>Tracheophyta</taxon>
        <taxon>Spermatophyta</taxon>
        <taxon>Magnoliopsida</taxon>
        <taxon>eudicotyledons</taxon>
        <taxon>Gunneridae</taxon>
        <taxon>Pentapetalae</taxon>
        <taxon>rosids</taxon>
        <taxon>malvids</taxon>
        <taxon>Malvales</taxon>
        <taxon>Malvaceae</taxon>
        <taxon>Malvoideae</taxon>
        <taxon>Hibiscus</taxon>
    </lineage>
</organism>
<comment type="caution">
    <text evidence="1">Lacks conserved residue(s) required for the propagation of feature annotation.</text>
</comment>
<evidence type="ECO:0000313" key="4">
    <source>
        <dbReference type="Proteomes" id="UP000436088"/>
    </source>
</evidence>
<evidence type="ECO:0000313" key="3">
    <source>
        <dbReference type="EMBL" id="KAE8673206.1"/>
    </source>
</evidence>
<dbReference type="GO" id="GO:0006511">
    <property type="term" value="P:ubiquitin-dependent protein catabolic process"/>
    <property type="evidence" value="ECO:0007669"/>
    <property type="project" value="InterPro"/>
</dbReference>
<dbReference type="AlphaFoldDB" id="A0A6A2Y8F9"/>
<dbReference type="EMBL" id="VEPZ02001433">
    <property type="protein sequence ID" value="KAE8673206.1"/>
    <property type="molecule type" value="Genomic_DNA"/>
</dbReference>
<gene>
    <name evidence="3" type="ORF">F3Y22_tig00111806pilonHSYRG00043</name>
</gene>
<dbReference type="InterPro" id="IPR001578">
    <property type="entry name" value="Peptidase_C12_UCH"/>
</dbReference>
<accession>A0A6A2Y8F9</accession>
<sequence>MQAARLEAECCDVYGLDDELLAMVPQPVLAVLFLFPITSQTEEERLQQDKEKRVSAIGILALCFASDFFQMEGNV</sequence>
<name>A0A6A2Y8F9_HIBSY</name>
<proteinExistence type="inferred from homology"/>
<protein>
    <recommendedName>
        <fullName evidence="2">UCH catalytic domain-containing protein</fullName>
    </recommendedName>
</protein>
<dbReference type="Proteomes" id="UP000436088">
    <property type="component" value="Unassembled WGS sequence"/>
</dbReference>
<comment type="similarity">
    <text evidence="1">Belongs to the peptidase C12 family.</text>
</comment>
<comment type="caution">
    <text evidence="3">The sequence shown here is derived from an EMBL/GenBank/DDBJ whole genome shotgun (WGS) entry which is preliminary data.</text>
</comment>